<evidence type="ECO:0000259" key="2">
    <source>
        <dbReference type="PROSITE" id="PS51258"/>
    </source>
</evidence>
<keyword evidence="5" id="KW-1185">Reference proteome</keyword>
<dbReference type="Gramene" id="HORVU.MOREX.r2.4HG0342810.1">
    <property type="protein sequence ID" value="HORVU.MOREX.r2.4HG0342810.1"/>
    <property type="gene ID" value="HORVU.MOREX.r2.4HG0342810"/>
</dbReference>
<protein>
    <recommendedName>
        <fullName evidence="6">MHD1 domain-containing protein</fullName>
    </recommendedName>
</protein>
<dbReference type="KEGG" id="hvg:123447368"/>
<feature type="region of interest" description="Disordered" evidence="1">
    <location>
        <begin position="120"/>
        <end position="168"/>
    </location>
</feature>
<dbReference type="EnsemblPlants" id="HORVU.MOREX.r3.4HG0411420.1">
    <property type="protein sequence ID" value="HORVU.MOREX.r3.4HG0411420.1"/>
    <property type="gene ID" value="HORVU.MOREX.r3.4HG0411420"/>
</dbReference>
<evidence type="ECO:0008006" key="6">
    <source>
        <dbReference type="Google" id="ProtNLM"/>
    </source>
</evidence>
<dbReference type="RefSeq" id="XP_044979901.1">
    <property type="nucleotide sequence ID" value="XM_045123966.1"/>
</dbReference>
<accession>A0A8I6XII5</accession>
<dbReference type="InterPro" id="IPR008528">
    <property type="entry name" value="unc-13_homologue"/>
</dbReference>
<sequence>MGPRLLQHYRCRSASYARSPDADALHHGSPGPGHVPAADALDCPFGLLDGLSRADVREAAYEVFFMSCRAGSGSGSAKGLGAAAWDSGGGGDASPTFGAGPRGGTGMNVVNSRVKRALGLKARRATQPSTALRSGGVNAFSSSSAPGSPGRGIRAPSGSPRARRPMTSAEIMRQQMRVTENGDARLRKTLMRTLVGQVARRAETIILPLELLRQLKQPDFADSAEHHQWQRRQLKLLEAGLILQSSVPLDHRHSASVLRFREVMEAAEARAIDTGKASDAMRALCDAVLALAWRSAPAGEVCHWADGYPLNVILYVSLLQGIFDLRDETVVLDEVDELLELMKRTWSTLGIDRMLHNVCFAWVIFQQYVATGQVEPDLAGATLAVLTEVATDAGARQENPRDPVYARVLSTALGAIRDWTEKRLLDYHEWYGNGDTGTAALDCALSLALAAGKIIAESVHADHERGGDRVDYYIRCSMRSAFTKVLESGLGQEDIKVSGRQRDVDDSSDILTRLSRDTEELAQWEREGFSVTLRRWHPFPAAVAAVTLHGCYGVVLKQYLGKAVCLTDELVRVLHAAGRLEKALVRMVMEDVDDDGGSVMRELVPYDIESVIVGFLRKWVEERLRVAQECLIRAKDTESWIARSKNEPYAQSAVDLMKLAKATMDEFVAIPVSARDGMLQDLADGFGAVFHDYVSFLASCGNKQSYLPPLPALTRCNQDSTIKRLWKRAAVAPCRVPQTSGSGNGYHVSAAGGHNPRPSTSRGTQRLYVRLNTLHYILSHIQALDKSLSFFSAGGGACTSPSAATSRILAAPCSHFDHARAAAQSAVAHVAEVAAYRLIFFDSHQSFYDGLYAGGVGDARIRPALRTLKQNLSLLVSVLVDRAQPVAVREVMKASFQAFLTVLLAGGNHRSFTREDHGMVEEDLRSLKRAFCTRGEGLVAEEVVESEAEAAEGVVALMGRTAERLVEELGIATTMSCGGSPRAALPMPLTTRRWCRTDPDTILRVLCHRDDEVASNFLKRAFQLPKRR</sequence>
<dbReference type="Pfam" id="PF25761">
    <property type="entry name" value="TPR_PATROL1"/>
    <property type="match status" value="1"/>
</dbReference>
<dbReference type="GeneID" id="123447368"/>
<dbReference type="AlphaFoldDB" id="A0A8I6XII5"/>
<dbReference type="PANTHER" id="PTHR31280">
    <property type="entry name" value="PROTEIN UNC-13 HOMOLOG"/>
    <property type="match status" value="1"/>
</dbReference>
<evidence type="ECO:0000313" key="5">
    <source>
        <dbReference type="Proteomes" id="UP000011116"/>
    </source>
</evidence>
<evidence type="ECO:0000313" key="4">
    <source>
        <dbReference type="EnsemblPlants" id="HORVU.MOREX.r3.4HG0411420.1"/>
    </source>
</evidence>
<dbReference type="PROSITE" id="PS51259">
    <property type="entry name" value="MHD2"/>
    <property type="match status" value="1"/>
</dbReference>
<evidence type="ECO:0000256" key="1">
    <source>
        <dbReference type="SAM" id="MobiDB-lite"/>
    </source>
</evidence>
<dbReference type="InterPro" id="IPR057984">
    <property type="entry name" value="PATROL1_C"/>
</dbReference>
<feature type="compositionally biased region" description="Low complexity" evidence="1">
    <location>
        <begin position="139"/>
        <end position="160"/>
    </location>
</feature>
<reference evidence="5" key="1">
    <citation type="journal article" date="2012" name="Nature">
        <title>A physical, genetic and functional sequence assembly of the barley genome.</title>
        <authorList>
            <consortium name="The International Barley Genome Sequencing Consortium"/>
            <person name="Mayer K.F."/>
            <person name="Waugh R."/>
            <person name="Brown J.W."/>
            <person name="Schulman A."/>
            <person name="Langridge P."/>
            <person name="Platzer M."/>
            <person name="Fincher G.B."/>
            <person name="Muehlbauer G.J."/>
            <person name="Sato K."/>
            <person name="Close T.J."/>
            <person name="Wise R.P."/>
            <person name="Stein N."/>
        </authorList>
    </citation>
    <scope>NUCLEOTIDE SEQUENCE [LARGE SCALE GENOMIC DNA]</scope>
    <source>
        <strain evidence="5">cv. Morex</strain>
    </source>
</reference>
<dbReference type="PROSITE" id="PS51258">
    <property type="entry name" value="MHD1"/>
    <property type="match status" value="1"/>
</dbReference>
<dbReference type="OrthoDB" id="2015333at2759"/>
<dbReference type="PANTHER" id="PTHR31280:SF1">
    <property type="entry name" value="OS03G0138600 PROTEIN"/>
    <property type="match status" value="1"/>
</dbReference>
<dbReference type="InterPro" id="IPR014772">
    <property type="entry name" value="Munc13_dom-2"/>
</dbReference>
<reference evidence="4" key="2">
    <citation type="submission" date="2020-10" db="EMBL/GenBank/DDBJ databases">
        <authorList>
            <person name="Scholz U."/>
            <person name="Mascher M."/>
            <person name="Fiebig A."/>
        </authorList>
    </citation>
    <scope>NUCLEOTIDE SEQUENCE [LARGE SCALE GENOMIC DNA]</scope>
    <source>
        <strain evidence="4">cv. Morex</strain>
    </source>
</reference>
<name>A0A8I6XII5_HORVV</name>
<organism evidence="4 5">
    <name type="scientific">Hordeum vulgare subsp. vulgare</name>
    <name type="common">Domesticated barley</name>
    <dbReference type="NCBI Taxonomy" id="112509"/>
    <lineage>
        <taxon>Eukaryota</taxon>
        <taxon>Viridiplantae</taxon>
        <taxon>Streptophyta</taxon>
        <taxon>Embryophyta</taxon>
        <taxon>Tracheophyta</taxon>
        <taxon>Spermatophyta</taxon>
        <taxon>Magnoliopsida</taxon>
        <taxon>Liliopsida</taxon>
        <taxon>Poales</taxon>
        <taxon>Poaceae</taxon>
        <taxon>BOP clade</taxon>
        <taxon>Pooideae</taxon>
        <taxon>Triticodae</taxon>
        <taxon>Triticeae</taxon>
        <taxon>Hordeinae</taxon>
        <taxon>Hordeum</taxon>
    </lineage>
</organism>
<proteinExistence type="predicted"/>
<feature type="domain" description="MHD2" evidence="3">
    <location>
        <begin position="858"/>
        <end position="969"/>
    </location>
</feature>
<reference evidence="4" key="3">
    <citation type="submission" date="2022-01" db="UniProtKB">
        <authorList>
            <consortium name="EnsemblPlants"/>
        </authorList>
    </citation>
    <scope>IDENTIFICATION</scope>
    <source>
        <strain evidence="4">subsp. vulgare</strain>
    </source>
</reference>
<dbReference type="Proteomes" id="UP000011116">
    <property type="component" value="Chromosome 4H"/>
</dbReference>
<dbReference type="Gramene" id="HORVU.MOREX.r3.4HG0411420.1">
    <property type="protein sequence ID" value="HORVU.MOREX.r3.4HG0411420.1"/>
    <property type="gene ID" value="HORVU.MOREX.r3.4HG0411420"/>
</dbReference>
<feature type="domain" description="MHD1" evidence="2">
    <location>
        <begin position="571"/>
        <end position="710"/>
    </location>
</feature>
<gene>
    <name evidence="4" type="primary">LOC123447368</name>
</gene>
<dbReference type="InterPro" id="IPR014770">
    <property type="entry name" value="Munc13_1"/>
</dbReference>
<evidence type="ECO:0000259" key="3">
    <source>
        <dbReference type="PROSITE" id="PS51259"/>
    </source>
</evidence>